<dbReference type="Proteomes" id="UP001281761">
    <property type="component" value="Unassembled WGS sequence"/>
</dbReference>
<evidence type="ECO:0000313" key="4">
    <source>
        <dbReference type="Proteomes" id="UP001281761"/>
    </source>
</evidence>
<comment type="similarity">
    <text evidence="1">Belongs to the PDE6D/unc-119 family.</text>
</comment>
<dbReference type="PANTHER" id="PTHR12976:SF0">
    <property type="entry name" value="RETINAL ROD RHODOPSIN-SENSITIVE CGMP 3',5'-CYCLIC PHOSPHODIESTERASE SUBUNIT DELTA"/>
    <property type="match status" value="1"/>
</dbReference>
<evidence type="ECO:0000259" key="2">
    <source>
        <dbReference type="Pfam" id="PF05351"/>
    </source>
</evidence>
<name>A0ABQ9X0E1_9EUKA</name>
<sequence length="153" mass="17495">MTETGFKVESIRMRDCATKKVFFQEQGWETIKPLREMHLEKALLECESVATEYTFSVDTELEDLKLVQQMLMMGNVIEEFKFEFGFAMPGSTNSFESIIYSAGKGNMYPPELLSGNLQTIVTFVDGDKVVGEKISPRRKTVPDMQEKQDELTK</sequence>
<gene>
    <name evidence="3" type="ORF">BLNAU_19822</name>
</gene>
<dbReference type="PANTHER" id="PTHR12976">
    <property type="entry name" value="RETINAL ROD RHODOPSIN-SENSITIVE CGMP 3',5'-CYCLIC PHOSPHODIESTERASE DELTA-SUBUNIT"/>
    <property type="match status" value="1"/>
</dbReference>
<comment type="caution">
    <text evidence="3">The sequence shown here is derived from an EMBL/GenBank/DDBJ whole genome shotgun (WGS) entry which is preliminary data.</text>
</comment>
<accession>A0ABQ9X0E1</accession>
<reference evidence="3 4" key="1">
    <citation type="journal article" date="2022" name="bioRxiv">
        <title>Genomics of Preaxostyla Flagellates Illuminates Evolutionary Transitions and the Path Towards Mitochondrial Loss.</title>
        <authorList>
            <person name="Novak L.V.F."/>
            <person name="Treitli S.C."/>
            <person name="Pyrih J."/>
            <person name="Halakuc P."/>
            <person name="Pipaliya S.V."/>
            <person name="Vacek V."/>
            <person name="Brzon O."/>
            <person name="Soukal P."/>
            <person name="Eme L."/>
            <person name="Dacks J.B."/>
            <person name="Karnkowska A."/>
            <person name="Elias M."/>
            <person name="Hampl V."/>
        </authorList>
    </citation>
    <scope>NUCLEOTIDE SEQUENCE [LARGE SCALE GENOMIC DNA]</scope>
    <source>
        <strain evidence="3">NAU3</strain>
        <tissue evidence="3">Gut</tissue>
    </source>
</reference>
<proteinExistence type="inferred from homology"/>
<organism evidence="3 4">
    <name type="scientific">Blattamonas nauphoetae</name>
    <dbReference type="NCBI Taxonomy" id="2049346"/>
    <lineage>
        <taxon>Eukaryota</taxon>
        <taxon>Metamonada</taxon>
        <taxon>Preaxostyla</taxon>
        <taxon>Oxymonadida</taxon>
        <taxon>Blattamonas</taxon>
    </lineage>
</organism>
<evidence type="ECO:0000256" key="1">
    <source>
        <dbReference type="ARBA" id="ARBA00008102"/>
    </source>
</evidence>
<dbReference type="InterPro" id="IPR037036">
    <property type="entry name" value="PDED_dom_sf"/>
</dbReference>
<dbReference type="EMBL" id="JARBJD010000267">
    <property type="protein sequence ID" value="KAK2945246.1"/>
    <property type="molecule type" value="Genomic_DNA"/>
</dbReference>
<evidence type="ECO:0000313" key="3">
    <source>
        <dbReference type="EMBL" id="KAK2945246.1"/>
    </source>
</evidence>
<dbReference type="InterPro" id="IPR014756">
    <property type="entry name" value="Ig_E-set"/>
</dbReference>
<dbReference type="InterPro" id="IPR008015">
    <property type="entry name" value="PDED_dom"/>
</dbReference>
<dbReference type="Gene3D" id="2.70.50.40">
    <property type="entry name" value="GMP phosphodiesterase, delta subunit"/>
    <property type="match status" value="1"/>
</dbReference>
<dbReference type="SUPFAM" id="SSF81296">
    <property type="entry name" value="E set domains"/>
    <property type="match status" value="1"/>
</dbReference>
<feature type="domain" description="GMP phosphodiesterase delta subunit" evidence="2">
    <location>
        <begin position="4"/>
        <end position="131"/>
    </location>
</feature>
<protein>
    <submittedName>
        <fullName evidence="3">Retinal rod rhodopsin-sensitive cGMP 3',5'-cyclic phosphodiesterase subunit delta</fullName>
    </submittedName>
</protein>
<dbReference type="Pfam" id="PF05351">
    <property type="entry name" value="GMP_PDE_delta"/>
    <property type="match status" value="1"/>
</dbReference>
<keyword evidence="4" id="KW-1185">Reference proteome</keyword>